<dbReference type="Pfam" id="PF03031">
    <property type="entry name" value="NIF"/>
    <property type="match status" value="2"/>
</dbReference>
<keyword evidence="7" id="KW-1133">Transmembrane helix</keyword>
<feature type="transmembrane region" description="Helical" evidence="7">
    <location>
        <begin position="191"/>
        <end position="213"/>
    </location>
</feature>
<evidence type="ECO:0000259" key="8">
    <source>
        <dbReference type="PROSITE" id="PS50172"/>
    </source>
</evidence>
<dbReference type="EMBL" id="JBCGBO010000025">
    <property type="protein sequence ID" value="KAK9177448.1"/>
    <property type="molecule type" value="Genomic_DNA"/>
</dbReference>
<gene>
    <name evidence="10" type="ORF">WN944_029470</name>
</gene>
<dbReference type="PANTHER" id="PTHR23081">
    <property type="entry name" value="RNA POLYMERASE II CTD PHOSPHATASE"/>
    <property type="match status" value="1"/>
</dbReference>
<evidence type="ECO:0000259" key="9">
    <source>
        <dbReference type="PROSITE" id="PS50969"/>
    </source>
</evidence>
<comment type="catalytic activity">
    <reaction evidence="5">
        <text>O-phospho-L-seryl-[protein] + H2O = L-seryl-[protein] + phosphate</text>
        <dbReference type="Rhea" id="RHEA:20629"/>
        <dbReference type="Rhea" id="RHEA-COMP:9863"/>
        <dbReference type="Rhea" id="RHEA-COMP:11604"/>
        <dbReference type="ChEBI" id="CHEBI:15377"/>
        <dbReference type="ChEBI" id="CHEBI:29999"/>
        <dbReference type="ChEBI" id="CHEBI:43474"/>
        <dbReference type="ChEBI" id="CHEBI:83421"/>
        <dbReference type="EC" id="3.1.3.16"/>
    </reaction>
</comment>
<proteinExistence type="predicted"/>
<keyword evidence="7" id="KW-0472">Membrane</keyword>
<evidence type="ECO:0000256" key="3">
    <source>
        <dbReference type="ARBA" id="ARBA00022801"/>
    </source>
</evidence>
<feature type="domain" description="BRCT" evidence="8">
    <location>
        <begin position="351"/>
        <end position="435"/>
    </location>
</feature>
<comment type="catalytic activity">
    <reaction evidence="6">
        <text>O-phospho-L-threonyl-[protein] + H2O = L-threonyl-[protein] + phosphate</text>
        <dbReference type="Rhea" id="RHEA:47004"/>
        <dbReference type="Rhea" id="RHEA-COMP:11060"/>
        <dbReference type="Rhea" id="RHEA-COMP:11605"/>
        <dbReference type="ChEBI" id="CHEBI:15377"/>
        <dbReference type="ChEBI" id="CHEBI:30013"/>
        <dbReference type="ChEBI" id="CHEBI:43474"/>
        <dbReference type="ChEBI" id="CHEBI:61977"/>
        <dbReference type="EC" id="3.1.3.16"/>
    </reaction>
</comment>
<dbReference type="SUPFAM" id="SSF56784">
    <property type="entry name" value="HAD-like"/>
    <property type="match status" value="2"/>
</dbReference>
<dbReference type="InterPro" id="IPR039189">
    <property type="entry name" value="Fcp1"/>
</dbReference>
<comment type="subcellular location">
    <subcellularLocation>
        <location evidence="1">Nucleus</location>
    </subcellularLocation>
</comment>
<evidence type="ECO:0000256" key="6">
    <source>
        <dbReference type="ARBA" id="ARBA00048336"/>
    </source>
</evidence>
<dbReference type="Gene3D" id="3.40.50.10190">
    <property type="entry name" value="BRCT domain"/>
    <property type="match status" value="1"/>
</dbReference>
<protein>
    <recommendedName>
        <fullName evidence="2">protein-serine/threonine phosphatase</fullName>
        <ecNumber evidence="2">3.1.3.16</ecNumber>
    </recommendedName>
</protein>
<keyword evidence="11" id="KW-1185">Reference proteome</keyword>
<evidence type="ECO:0000256" key="4">
    <source>
        <dbReference type="ARBA" id="ARBA00023242"/>
    </source>
</evidence>
<evidence type="ECO:0000256" key="7">
    <source>
        <dbReference type="SAM" id="Phobius"/>
    </source>
</evidence>
<keyword evidence="7" id="KW-0812">Transmembrane</keyword>
<keyword evidence="4" id="KW-0539">Nucleus</keyword>
<dbReference type="PROSITE" id="PS50172">
    <property type="entry name" value="BRCT"/>
    <property type="match status" value="1"/>
</dbReference>
<evidence type="ECO:0000313" key="10">
    <source>
        <dbReference type="EMBL" id="KAK9177448.1"/>
    </source>
</evidence>
<evidence type="ECO:0000256" key="1">
    <source>
        <dbReference type="ARBA" id="ARBA00004123"/>
    </source>
</evidence>
<evidence type="ECO:0000313" key="11">
    <source>
        <dbReference type="Proteomes" id="UP001428341"/>
    </source>
</evidence>
<dbReference type="EC" id="3.1.3.16" evidence="2"/>
<dbReference type="Pfam" id="PF00533">
    <property type="entry name" value="BRCT"/>
    <property type="match status" value="1"/>
</dbReference>
<dbReference type="SMART" id="SM00577">
    <property type="entry name" value="CPDc"/>
    <property type="match status" value="1"/>
</dbReference>
<keyword evidence="3" id="KW-0378">Hydrolase</keyword>
<dbReference type="InterPro" id="IPR004274">
    <property type="entry name" value="FCP1_dom"/>
</dbReference>
<dbReference type="InterPro" id="IPR036412">
    <property type="entry name" value="HAD-like_sf"/>
</dbReference>
<dbReference type="Gene3D" id="3.40.50.1000">
    <property type="entry name" value="HAD superfamily/HAD-like"/>
    <property type="match status" value="2"/>
</dbReference>
<evidence type="ECO:0000256" key="5">
    <source>
        <dbReference type="ARBA" id="ARBA00047761"/>
    </source>
</evidence>
<dbReference type="Proteomes" id="UP001428341">
    <property type="component" value="Unassembled WGS sequence"/>
</dbReference>
<evidence type="ECO:0000256" key="2">
    <source>
        <dbReference type="ARBA" id="ARBA00013081"/>
    </source>
</evidence>
<dbReference type="AlphaFoldDB" id="A0AAP0LMC4"/>
<dbReference type="SUPFAM" id="SSF52113">
    <property type="entry name" value="BRCT domain"/>
    <property type="match status" value="1"/>
</dbReference>
<sequence>MGKYSYKLECVRKTKFVIKRSCGGFAGVDSCSSEPLLSCTHSTVRNRRCIFCNQGMDGSFGLSFDYMLPGLRYSEEEVLGLKKRNTKALLRKRKLHLVLDLHHTLLHCRKIKSHSSGEKYLKKQVHPFNGSLFQIDDDNLVKLRPFVRTFLEQASSLLYKKAKLLAFGERGAARGERRKAGREQSAATVQYFSWLVLSLLLLLIQIRALTSILKFSTRSFWMGTRCYTKAAVKLLDPDSKYFSSRIIAREHFNGKDRKNLDLVLGQERGIVILDDTESVWSDHTENLIVVAKYDYFRDKELKGDHKSYSETLTDESENEGALASVLRVLKTIHRLFYDSVCGDVRTYLPKIRSGILKGCSLLFSDFEDFIRSSSRAEEMGATCTIVIDSSVAHLVSTEPEDCLWAEQEEKFLVHPRWIDDCYFLWRRQPEDDYLP</sequence>
<dbReference type="PANTHER" id="PTHR23081:SF36">
    <property type="entry name" value="RNA POLYMERASE II SUBUNIT A C-TERMINAL DOMAIN PHOSPHATASE"/>
    <property type="match status" value="1"/>
</dbReference>
<organism evidence="10 11">
    <name type="scientific">Citrus x changshan-huyou</name>
    <dbReference type="NCBI Taxonomy" id="2935761"/>
    <lineage>
        <taxon>Eukaryota</taxon>
        <taxon>Viridiplantae</taxon>
        <taxon>Streptophyta</taxon>
        <taxon>Embryophyta</taxon>
        <taxon>Tracheophyta</taxon>
        <taxon>Spermatophyta</taxon>
        <taxon>Magnoliopsida</taxon>
        <taxon>eudicotyledons</taxon>
        <taxon>Gunneridae</taxon>
        <taxon>Pentapetalae</taxon>
        <taxon>rosids</taxon>
        <taxon>malvids</taxon>
        <taxon>Sapindales</taxon>
        <taxon>Rutaceae</taxon>
        <taxon>Aurantioideae</taxon>
        <taxon>Citrus</taxon>
    </lineage>
</organism>
<dbReference type="GO" id="GO:0008420">
    <property type="term" value="F:RNA polymerase II CTD heptapeptide repeat phosphatase activity"/>
    <property type="evidence" value="ECO:0007669"/>
    <property type="project" value="InterPro"/>
</dbReference>
<reference evidence="10 11" key="1">
    <citation type="submission" date="2024-05" db="EMBL/GenBank/DDBJ databases">
        <title>Haplotype-resolved chromosome-level genome assembly of Huyou (Citrus changshanensis).</title>
        <authorList>
            <person name="Miao C."/>
            <person name="Chen W."/>
            <person name="Wu Y."/>
            <person name="Wang L."/>
            <person name="Zhao S."/>
            <person name="Grierson D."/>
            <person name="Xu C."/>
            <person name="Chen K."/>
        </authorList>
    </citation>
    <scope>NUCLEOTIDE SEQUENCE [LARGE SCALE GENOMIC DNA]</scope>
    <source>
        <strain evidence="10">01-14</strain>
        <tissue evidence="10">Leaf</tissue>
    </source>
</reference>
<dbReference type="SMART" id="SM00292">
    <property type="entry name" value="BRCT"/>
    <property type="match status" value="1"/>
</dbReference>
<dbReference type="PROSITE" id="PS50969">
    <property type="entry name" value="FCP1"/>
    <property type="match status" value="1"/>
</dbReference>
<accession>A0AAP0LMC4</accession>
<feature type="domain" description="FCP1 homology" evidence="9">
    <location>
        <begin position="90"/>
        <end position="315"/>
    </location>
</feature>
<comment type="caution">
    <text evidence="10">The sequence shown here is derived from an EMBL/GenBank/DDBJ whole genome shotgun (WGS) entry which is preliminary data.</text>
</comment>
<dbReference type="InterPro" id="IPR001357">
    <property type="entry name" value="BRCT_dom"/>
</dbReference>
<name>A0AAP0LMC4_9ROSI</name>
<dbReference type="GO" id="GO:0005634">
    <property type="term" value="C:nucleus"/>
    <property type="evidence" value="ECO:0007669"/>
    <property type="project" value="UniProtKB-SubCell"/>
</dbReference>
<dbReference type="InterPro" id="IPR036420">
    <property type="entry name" value="BRCT_dom_sf"/>
</dbReference>
<dbReference type="InterPro" id="IPR023214">
    <property type="entry name" value="HAD_sf"/>
</dbReference>